<sequence length="129" mass="14235">MGGHGNAVGPRRRWGLEELSFAITVGRKRVTGGGCRLEENRMLSGVRRTGTLETGCSRVPTPAQIITKISLQGEHRSMESNVQVLNGIRNWKRIGFRVSTGNQSRTYLPSSDQGKGNIQARAGRRVYQI</sequence>
<reference evidence="1 2" key="1">
    <citation type="journal article" date="2020" name="Nat. Food">
        <title>A phased Vanilla planifolia genome enables genetic improvement of flavour and production.</title>
        <authorList>
            <person name="Hasing T."/>
            <person name="Tang H."/>
            <person name="Brym M."/>
            <person name="Khazi F."/>
            <person name="Huang T."/>
            <person name="Chambers A.H."/>
        </authorList>
    </citation>
    <scope>NUCLEOTIDE SEQUENCE [LARGE SCALE GENOMIC DNA]</scope>
    <source>
        <tissue evidence="1">Leaf</tissue>
    </source>
</reference>
<gene>
    <name evidence="1" type="ORF">HPP92_006844</name>
</gene>
<evidence type="ECO:0000313" key="2">
    <source>
        <dbReference type="Proteomes" id="UP000639772"/>
    </source>
</evidence>
<proteinExistence type="predicted"/>
<dbReference type="Proteomes" id="UP000639772">
    <property type="component" value="Chromosome 3"/>
</dbReference>
<organism evidence="1 2">
    <name type="scientific">Vanilla planifolia</name>
    <name type="common">Vanilla</name>
    <dbReference type="NCBI Taxonomy" id="51239"/>
    <lineage>
        <taxon>Eukaryota</taxon>
        <taxon>Viridiplantae</taxon>
        <taxon>Streptophyta</taxon>
        <taxon>Embryophyta</taxon>
        <taxon>Tracheophyta</taxon>
        <taxon>Spermatophyta</taxon>
        <taxon>Magnoliopsida</taxon>
        <taxon>Liliopsida</taxon>
        <taxon>Asparagales</taxon>
        <taxon>Orchidaceae</taxon>
        <taxon>Vanilloideae</taxon>
        <taxon>Vanilleae</taxon>
        <taxon>Vanilla</taxon>
    </lineage>
</organism>
<comment type="caution">
    <text evidence="1">The sequence shown here is derived from an EMBL/GenBank/DDBJ whole genome shotgun (WGS) entry which is preliminary data.</text>
</comment>
<protein>
    <submittedName>
        <fullName evidence="1">Uncharacterized protein</fullName>
    </submittedName>
</protein>
<name>A0A835RCW8_VANPL</name>
<evidence type="ECO:0000313" key="1">
    <source>
        <dbReference type="EMBL" id="KAG0489981.1"/>
    </source>
</evidence>
<dbReference type="EMBL" id="JADCNM010000003">
    <property type="protein sequence ID" value="KAG0489981.1"/>
    <property type="molecule type" value="Genomic_DNA"/>
</dbReference>
<dbReference type="AlphaFoldDB" id="A0A835RCW8"/>
<accession>A0A835RCW8</accession>